<protein>
    <submittedName>
        <fullName evidence="3">Molybdenum cofactor cytidylyltransferase</fullName>
        <ecNumber evidence="3">2.7.7.76</ecNumber>
    </submittedName>
</protein>
<dbReference type="RefSeq" id="WP_115366489.1">
    <property type="nucleotide sequence ID" value="NZ_QBKA01000002.1"/>
</dbReference>
<evidence type="ECO:0000256" key="1">
    <source>
        <dbReference type="ARBA" id="ARBA00022842"/>
    </source>
</evidence>
<accession>A0A369QDD9</accession>
<evidence type="ECO:0000313" key="4">
    <source>
        <dbReference type="Proteomes" id="UP000253727"/>
    </source>
</evidence>
<dbReference type="SUPFAM" id="SSF53448">
    <property type="entry name" value="Nucleotide-diphospho-sugar transferases"/>
    <property type="match status" value="1"/>
</dbReference>
<dbReference type="GO" id="GO:0061602">
    <property type="term" value="F:molybdenum cofactor cytidylyltransferase activity"/>
    <property type="evidence" value="ECO:0007669"/>
    <property type="project" value="UniProtKB-EC"/>
</dbReference>
<feature type="domain" description="MobA-like NTP transferase" evidence="2">
    <location>
        <begin position="9"/>
        <end position="176"/>
    </location>
</feature>
<dbReference type="AlphaFoldDB" id="A0A369QDD9"/>
<keyword evidence="1" id="KW-0460">Magnesium</keyword>
<dbReference type="EMBL" id="QBKA01000002">
    <property type="protein sequence ID" value="RDC60298.1"/>
    <property type="molecule type" value="Genomic_DNA"/>
</dbReference>
<proteinExistence type="predicted"/>
<sequence length="214" mass="21983">MSGAAIMVAVLAAGSSQRFGSDKRQALLGGRPLAHHALETARRAADALQAECIAIVPADGGLAMPPRITARANSDSARGMGTSVAMAARLAQEAGCDTLVVTLADMPFVRAQTLVRLMKGRMEKQAAACLHPGSPRHSGPRPGLRPGPPAVFDARHFAALQQLEGERGAGALLARLAGEGAVHCLAADTLAPHELTDIDTPQALARAEALLADG</sequence>
<keyword evidence="3" id="KW-0808">Transferase</keyword>
<gene>
    <name evidence="3" type="primary">mocA</name>
    <name evidence="3" type="ORF">HME9302_01499</name>
</gene>
<reference evidence="3 4" key="1">
    <citation type="submission" date="2018-04" db="EMBL/GenBank/DDBJ databases">
        <title>Altererythrobacter sp. HME9302 genome sequencing and assembly.</title>
        <authorList>
            <person name="Kang H."/>
            <person name="Kim H."/>
            <person name="Joh K."/>
        </authorList>
    </citation>
    <scope>NUCLEOTIDE SEQUENCE [LARGE SCALE GENOMIC DNA]</scope>
    <source>
        <strain evidence="3 4">HME9302</strain>
    </source>
</reference>
<dbReference type="PANTHER" id="PTHR43777:SF1">
    <property type="entry name" value="MOLYBDENUM COFACTOR CYTIDYLYLTRANSFERASE"/>
    <property type="match status" value="1"/>
</dbReference>
<dbReference type="EC" id="2.7.7.76" evidence="3"/>
<name>A0A369QDD9_9SPHN</name>
<dbReference type="InterPro" id="IPR029044">
    <property type="entry name" value="Nucleotide-diphossugar_trans"/>
</dbReference>
<dbReference type="Pfam" id="PF12804">
    <property type="entry name" value="NTP_transf_3"/>
    <property type="match status" value="1"/>
</dbReference>
<dbReference type="Gene3D" id="3.90.550.10">
    <property type="entry name" value="Spore Coat Polysaccharide Biosynthesis Protein SpsA, Chain A"/>
    <property type="match status" value="1"/>
</dbReference>
<dbReference type="PANTHER" id="PTHR43777">
    <property type="entry name" value="MOLYBDENUM COFACTOR CYTIDYLYLTRANSFERASE"/>
    <property type="match status" value="1"/>
</dbReference>
<comment type="caution">
    <text evidence="3">The sequence shown here is derived from an EMBL/GenBank/DDBJ whole genome shotgun (WGS) entry which is preliminary data.</text>
</comment>
<dbReference type="OrthoDB" id="9779263at2"/>
<dbReference type="InterPro" id="IPR025877">
    <property type="entry name" value="MobA-like_NTP_Trfase"/>
</dbReference>
<keyword evidence="4" id="KW-1185">Reference proteome</keyword>
<evidence type="ECO:0000313" key="3">
    <source>
        <dbReference type="EMBL" id="RDC60298.1"/>
    </source>
</evidence>
<evidence type="ECO:0000259" key="2">
    <source>
        <dbReference type="Pfam" id="PF12804"/>
    </source>
</evidence>
<organism evidence="3 4">
    <name type="scientific">Alteripontixanthobacter maritimus</name>
    <dbReference type="NCBI Taxonomy" id="2161824"/>
    <lineage>
        <taxon>Bacteria</taxon>
        <taxon>Pseudomonadati</taxon>
        <taxon>Pseudomonadota</taxon>
        <taxon>Alphaproteobacteria</taxon>
        <taxon>Sphingomonadales</taxon>
        <taxon>Erythrobacteraceae</taxon>
        <taxon>Alteripontixanthobacter</taxon>
    </lineage>
</organism>
<dbReference type="Proteomes" id="UP000253727">
    <property type="component" value="Unassembled WGS sequence"/>
</dbReference>
<keyword evidence="3" id="KW-0548">Nucleotidyltransferase</keyword>